<evidence type="ECO:0000313" key="1">
    <source>
        <dbReference type="EMBL" id="TDE69599.1"/>
    </source>
</evidence>
<organism evidence="1 2">
    <name type="scientific">Streptococcus vicugnae</name>
    <dbReference type="NCBI Taxonomy" id="2740579"/>
    <lineage>
        <taxon>Bacteria</taxon>
        <taxon>Bacillati</taxon>
        <taxon>Bacillota</taxon>
        <taxon>Bacilli</taxon>
        <taxon>Lactobacillales</taxon>
        <taxon>Streptococcaceae</taxon>
        <taxon>Streptococcus</taxon>
    </lineage>
</organism>
<name>A0A4R5G3V9_9STRE</name>
<protein>
    <submittedName>
        <fullName evidence="1">Uncharacterized protein</fullName>
    </submittedName>
</protein>
<keyword evidence="2" id="KW-1185">Reference proteome</keyword>
<evidence type="ECO:0000313" key="2">
    <source>
        <dbReference type="Proteomes" id="UP000295231"/>
    </source>
</evidence>
<feature type="non-terminal residue" evidence="1">
    <location>
        <position position="291"/>
    </location>
</feature>
<reference evidence="1 2" key="1">
    <citation type="submission" date="2019-03" db="EMBL/GenBank/DDBJ databases">
        <authorList>
            <person name="Fan P."/>
        </authorList>
    </citation>
    <scope>NUCLEOTIDE SEQUENCE [LARGE SCALE GENOMIC DNA]</scope>
    <source>
        <strain evidence="1 2">KCJ4950</strain>
    </source>
</reference>
<proteinExistence type="predicted"/>
<sequence length="291" mass="31565">MTIPKDINALENAVNSIDKEYYTFYDIDGNGQEEMLIGTSQSDGSIYLNATYYLKDGDSPTLLAESYVGSGSARASHNLYTDGTVLTFNWSPASGDATGILYQLQDDNSEAIIIDEQSGFKIPSSNPSEVFGKADDLLLDVEQLDWHSFELYSAPLTNPSPSKSLSDLVVGECLLLPSELIGTWEANFNSDGFHPYKISVHGDGSFYSEYDNNSSSSGGIQRVKKIAENTYEFVGGDVSGFGMSGVGGVDPNGSKLRFGFTLKDNMLIPQSFWVKNGVADLSNLDTKSTYS</sequence>
<dbReference type="AlphaFoldDB" id="A0A4R5G3V9"/>
<accession>A0A4R5G3V9</accession>
<gene>
    <name evidence="1" type="ORF">E0E04_08895</name>
</gene>
<dbReference type="EMBL" id="SJWY01000319">
    <property type="protein sequence ID" value="TDE69599.1"/>
    <property type="molecule type" value="Genomic_DNA"/>
</dbReference>
<dbReference type="Proteomes" id="UP000295231">
    <property type="component" value="Unassembled WGS sequence"/>
</dbReference>
<comment type="caution">
    <text evidence="1">The sequence shown here is derived from an EMBL/GenBank/DDBJ whole genome shotgun (WGS) entry which is preliminary data.</text>
</comment>